<keyword evidence="4" id="KW-1185">Reference proteome</keyword>
<protein>
    <submittedName>
        <fullName evidence="3">Secretory granule protein t4-b, putative</fullName>
        <ecNumber evidence="3">3.6.3.14</ecNumber>
    </submittedName>
</protein>
<evidence type="ECO:0000256" key="1">
    <source>
        <dbReference type="SAM" id="Coils"/>
    </source>
</evidence>
<feature type="coiled-coil region" evidence="1">
    <location>
        <begin position="226"/>
        <end position="253"/>
    </location>
</feature>
<dbReference type="Proteomes" id="UP000008983">
    <property type="component" value="Unassembled WGS sequence"/>
</dbReference>
<dbReference type="InParanoid" id="G0R2G8"/>
<reference evidence="3 4" key="1">
    <citation type="submission" date="2011-07" db="EMBL/GenBank/DDBJ databases">
        <authorList>
            <person name="Coyne R."/>
            <person name="Brami D."/>
            <person name="Johnson J."/>
            <person name="Hostetler J."/>
            <person name="Hannick L."/>
            <person name="Clark T."/>
            <person name="Cassidy-Hanley D."/>
            <person name="Inman J."/>
        </authorList>
    </citation>
    <scope>NUCLEOTIDE SEQUENCE [LARGE SCALE GENOMIC DNA]</scope>
    <source>
        <strain evidence="3 4">G5</strain>
    </source>
</reference>
<dbReference type="GO" id="GO:0016787">
    <property type="term" value="F:hydrolase activity"/>
    <property type="evidence" value="ECO:0007669"/>
    <property type="project" value="UniProtKB-KW"/>
</dbReference>
<keyword evidence="3" id="KW-0378">Hydrolase</keyword>
<evidence type="ECO:0000256" key="2">
    <source>
        <dbReference type="SAM" id="SignalP"/>
    </source>
</evidence>
<dbReference type="OMA" id="EDAHERW"/>
<keyword evidence="2" id="KW-0732">Signal</keyword>
<accession>G0R2G8</accession>
<dbReference type="eggNOG" id="ENOG502SR74">
    <property type="taxonomic scope" value="Eukaryota"/>
</dbReference>
<sequence>MKSIFLIALFATVIFATLSNKEVHLQLSEIQKETFGQTMLNAIQMNMNSNNSPELIRALLEQIIHQLAGDQEQADNRIEEVRSSYRENLDSLSNRITQTTNTITSLENSIKLNKVSLDDAKTQLIQAQSDYDNTVNSIDVGTKERAEANQKWKESDAELTETLASVDEATKLIQHMLNGVSFVQVKSRFDKVFDKLKNNQSKQASLFRPLVMALSQISNKLDYNNVQKILNLLNSLRQSLADVQNNNKNVEERQSKQWDEDLVLLLQHKKRYYEQILEKNTLIGNLESSISRETLSLANNRLTLDTLENELKAVKLQYNNDEEHYTKFSTERERETDILEKLNDYLAVKFGAVSEFLQIQ</sequence>
<keyword evidence="1" id="KW-0175">Coiled coil</keyword>
<evidence type="ECO:0000313" key="4">
    <source>
        <dbReference type="Proteomes" id="UP000008983"/>
    </source>
</evidence>
<evidence type="ECO:0000313" key="3">
    <source>
        <dbReference type="EMBL" id="EGR28336.1"/>
    </source>
</evidence>
<dbReference type="AlphaFoldDB" id="G0R2G8"/>
<feature type="coiled-coil region" evidence="1">
    <location>
        <begin position="82"/>
        <end position="109"/>
    </location>
</feature>
<dbReference type="OrthoDB" id="298080at2759"/>
<name>G0R2G8_ICHMU</name>
<feature type="chain" id="PRO_5003408051" evidence="2">
    <location>
        <begin position="17"/>
        <end position="360"/>
    </location>
</feature>
<gene>
    <name evidence="3" type="ORF">IMG5_177960</name>
</gene>
<dbReference type="EC" id="3.6.3.14" evidence="3"/>
<dbReference type="RefSeq" id="XP_004027681.1">
    <property type="nucleotide sequence ID" value="XM_004027632.1"/>
</dbReference>
<feature type="signal peptide" evidence="2">
    <location>
        <begin position="1"/>
        <end position="16"/>
    </location>
</feature>
<dbReference type="EMBL" id="GL984260">
    <property type="protein sequence ID" value="EGR28336.1"/>
    <property type="molecule type" value="Genomic_DNA"/>
</dbReference>
<organism evidence="3 4">
    <name type="scientific">Ichthyophthirius multifiliis</name>
    <name type="common">White spot disease agent</name>
    <name type="synonym">Ich</name>
    <dbReference type="NCBI Taxonomy" id="5932"/>
    <lineage>
        <taxon>Eukaryota</taxon>
        <taxon>Sar</taxon>
        <taxon>Alveolata</taxon>
        <taxon>Ciliophora</taxon>
        <taxon>Intramacronucleata</taxon>
        <taxon>Oligohymenophorea</taxon>
        <taxon>Hymenostomatida</taxon>
        <taxon>Ophryoglenina</taxon>
        <taxon>Ichthyophthirius</taxon>
    </lineage>
</organism>
<dbReference type="GeneID" id="14904410"/>
<proteinExistence type="predicted"/>
<feature type="coiled-coil region" evidence="1">
    <location>
        <begin position="297"/>
        <end position="324"/>
    </location>
</feature>